<organism evidence="1 2">
    <name type="scientific">Pinibacter aurantiacus</name>
    <dbReference type="NCBI Taxonomy" id="2851599"/>
    <lineage>
        <taxon>Bacteria</taxon>
        <taxon>Pseudomonadati</taxon>
        <taxon>Bacteroidota</taxon>
        <taxon>Chitinophagia</taxon>
        <taxon>Chitinophagales</taxon>
        <taxon>Chitinophagaceae</taxon>
        <taxon>Pinibacter</taxon>
    </lineage>
</organism>
<dbReference type="Pfam" id="PF14014">
    <property type="entry name" value="DUF4230"/>
    <property type="match status" value="1"/>
</dbReference>
<name>A0A9E2S5A8_9BACT</name>
<dbReference type="EMBL" id="JAHSPG010000003">
    <property type="protein sequence ID" value="MBV4356903.1"/>
    <property type="molecule type" value="Genomic_DNA"/>
</dbReference>
<dbReference type="PROSITE" id="PS51257">
    <property type="entry name" value="PROKAR_LIPOPROTEIN"/>
    <property type="match status" value="1"/>
</dbReference>
<reference evidence="1" key="1">
    <citation type="submission" date="2021-06" db="EMBL/GenBank/DDBJ databases">
        <authorList>
            <person name="Huq M.A."/>
        </authorList>
    </citation>
    <scope>NUCLEOTIDE SEQUENCE</scope>
    <source>
        <strain evidence="1">MAH-26</strain>
    </source>
</reference>
<dbReference type="RefSeq" id="WP_217790536.1">
    <property type="nucleotide sequence ID" value="NZ_JAHSPG010000003.1"/>
</dbReference>
<keyword evidence="2" id="KW-1185">Reference proteome</keyword>
<proteinExistence type="predicted"/>
<accession>A0A9E2S5A8</accession>
<dbReference type="Proteomes" id="UP000812270">
    <property type="component" value="Unassembled WGS sequence"/>
</dbReference>
<dbReference type="InterPro" id="IPR025324">
    <property type="entry name" value="DUF4230"/>
</dbReference>
<evidence type="ECO:0000313" key="1">
    <source>
        <dbReference type="EMBL" id="MBV4356903.1"/>
    </source>
</evidence>
<gene>
    <name evidence="1" type="ORF">KTO63_07100</name>
</gene>
<dbReference type="AlphaFoldDB" id="A0A9E2S5A8"/>
<comment type="caution">
    <text evidence="1">The sequence shown here is derived from an EMBL/GenBank/DDBJ whole genome shotgun (WGS) entry which is preliminary data.</text>
</comment>
<sequence>MMKFFYSAIAFPILAVISCHKPPDQRQEVLALRQMGNLATTEYVVTKIVKASDDQTWYKLGDRKILISCQANIKAGVDLTKLAENDVVIEGKNITVYLPPPQMLSLSIPPEKIKVEYKEVSVLRDDFDNAERDALLTQAENQIRNSVKELGVMETTEKNTTLFVNNFLKKLGYESINISYGKRPEINIQHD</sequence>
<evidence type="ECO:0000313" key="2">
    <source>
        <dbReference type="Proteomes" id="UP000812270"/>
    </source>
</evidence>
<protein>
    <submittedName>
        <fullName evidence="1">DUF4230 domain-containing protein</fullName>
    </submittedName>
</protein>